<keyword evidence="3" id="KW-1185">Reference proteome</keyword>
<keyword evidence="1" id="KW-0732">Signal</keyword>
<dbReference type="EMBL" id="JBFATE010000016">
    <property type="protein sequence ID" value="MEV5249526.1"/>
    <property type="molecule type" value="Genomic_DNA"/>
</dbReference>
<reference evidence="2 3" key="1">
    <citation type="submission" date="2024-06" db="EMBL/GenBank/DDBJ databases">
        <title>The Natural Products Discovery Center: Release of the First 8490 Sequenced Strains for Exploring Actinobacteria Biosynthetic Diversity.</title>
        <authorList>
            <person name="Kalkreuter E."/>
            <person name="Kautsar S.A."/>
            <person name="Yang D."/>
            <person name="Bader C.D."/>
            <person name="Teijaro C.N."/>
            <person name="Fluegel L."/>
            <person name="Davis C.M."/>
            <person name="Simpson J.R."/>
            <person name="Lauterbach L."/>
            <person name="Steele A.D."/>
            <person name="Gui C."/>
            <person name="Meng S."/>
            <person name="Li G."/>
            <person name="Viehrig K."/>
            <person name="Ye F."/>
            <person name="Su P."/>
            <person name="Kiefer A.F."/>
            <person name="Nichols A."/>
            <person name="Cepeda A.J."/>
            <person name="Yan W."/>
            <person name="Fan B."/>
            <person name="Jiang Y."/>
            <person name="Adhikari A."/>
            <person name="Zheng C.-J."/>
            <person name="Schuster L."/>
            <person name="Cowan T.M."/>
            <person name="Smanski M.J."/>
            <person name="Chevrette M.G."/>
            <person name="De Carvalho L.P.S."/>
            <person name="Shen B."/>
        </authorList>
    </citation>
    <scope>NUCLEOTIDE SEQUENCE [LARGE SCALE GENOMIC DNA]</scope>
    <source>
        <strain evidence="2 3">NPDC052768</strain>
    </source>
</reference>
<accession>A0ABV3JP62</accession>
<feature type="chain" id="PRO_5047419042" description="Secreted protein" evidence="1">
    <location>
        <begin position="27"/>
        <end position="116"/>
    </location>
</feature>
<proteinExistence type="predicted"/>
<evidence type="ECO:0000313" key="3">
    <source>
        <dbReference type="Proteomes" id="UP001552527"/>
    </source>
</evidence>
<gene>
    <name evidence="2" type="ORF">AB0K95_30300</name>
</gene>
<sequence length="116" mass="12493">MKRTAALVTATAVLALGTGLTTPALASTAAITTVRYGSTEAQLDNNPGNGAASWIWVWNPVKPAAVDYEDYNGNVHRLYVDAGHAATTQPPVDIWRIRACQYETNGIGYYFCGNWS</sequence>
<protein>
    <recommendedName>
        <fullName evidence="4">Secreted protein</fullName>
    </recommendedName>
</protein>
<evidence type="ECO:0000313" key="2">
    <source>
        <dbReference type="EMBL" id="MEV5249526.1"/>
    </source>
</evidence>
<organism evidence="2 3">
    <name type="scientific">Streptomyces werraensis</name>
    <dbReference type="NCBI Taxonomy" id="68284"/>
    <lineage>
        <taxon>Bacteria</taxon>
        <taxon>Bacillati</taxon>
        <taxon>Actinomycetota</taxon>
        <taxon>Actinomycetes</taxon>
        <taxon>Kitasatosporales</taxon>
        <taxon>Streptomycetaceae</taxon>
        <taxon>Streptomyces</taxon>
    </lineage>
</organism>
<comment type="caution">
    <text evidence="2">The sequence shown here is derived from an EMBL/GenBank/DDBJ whole genome shotgun (WGS) entry which is preliminary data.</text>
</comment>
<dbReference type="Proteomes" id="UP001552527">
    <property type="component" value="Unassembled WGS sequence"/>
</dbReference>
<name>A0ABV3JP62_9ACTN</name>
<feature type="signal peptide" evidence="1">
    <location>
        <begin position="1"/>
        <end position="26"/>
    </location>
</feature>
<evidence type="ECO:0000256" key="1">
    <source>
        <dbReference type="SAM" id="SignalP"/>
    </source>
</evidence>
<dbReference type="RefSeq" id="WP_364026705.1">
    <property type="nucleotide sequence ID" value="NZ_JBFATD010000016.1"/>
</dbReference>
<evidence type="ECO:0008006" key="4">
    <source>
        <dbReference type="Google" id="ProtNLM"/>
    </source>
</evidence>